<evidence type="ECO:0000313" key="1">
    <source>
        <dbReference type="EMBL" id="EMG12878.1"/>
    </source>
</evidence>
<protein>
    <submittedName>
        <fullName evidence="1">Uncharacterized protein</fullName>
    </submittedName>
</protein>
<dbReference type="EMBL" id="AFME02000060">
    <property type="protein sequence ID" value="EMG12878.1"/>
    <property type="molecule type" value="Genomic_DNA"/>
</dbReference>
<comment type="caution">
    <text evidence="1">The sequence shown here is derived from an EMBL/GenBank/DDBJ whole genome shotgun (WGS) entry which is preliminary data.</text>
</comment>
<dbReference type="AlphaFoldDB" id="M3H1K1"/>
<accession>M3H1K1</accession>
<dbReference type="BioCyc" id="LINT1001599:G11K9-4800-MONOMER"/>
<sequence length="48" mass="5307">MSVPMIVSPNIVSRIVMSSCKLSDLPTAMSLNFYLEYRPSIGRNSVTT</sequence>
<dbReference type="Proteomes" id="UP000011776">
    <property type="component" value="Unassembled WGS sequence"/>
</dbReference>
<organism evidence="1 2">
    <name type="scientific">Leptospira interrogans serovar Grippotyphosa str. LT2186</name>
    <dbReference type="NCBI Taxonomy" id="1001599"/>
    <lineage>
        <taxon>Bacteria</taxon>
        <taxon>Pseudomonadati</taxon>
        <taxon>Spirochaetota</taxon>
        <taxon>Spirochaetia</taxon>
        <taxon>Leptospirales</taxon>
        <taxon>Leptospiraceae</taxon>
        <taxon>Leptospira</taxon>
    </lineage>
</organism>
<evidence type="ECO:0000313" key="2">
    <source>
        <dbReference type="Proteomes" id="UP000011776"/>
    </source>
</evidence>
<gene>
    <name evidence="1" type="ORF">LEP1GSC151_2103</name>
</gene>
<reference evidence="1 2" key="1">
    <citation type="submission" date="2013-02" db="EMBL/GenBank/DDBJ databases">
        <authorList>
            <person name="Harkins D.M."/>
            <person name="Durkin A.S."/>
            <person name="Brinkac L.M."/>
            <person name="Haft D.H."/>
            <person name="Selengut J.D."/>
            <person name="Sanka R."/>
            <person name="DePew J."/>
            <person name="Purushe J."/>
            <person name="Tulsiani S.M."/>
            <person name="Graham G.C."/>
            <person name="Burns M.-A."/>
            <person name="Dohnt M.F."/>
            <person name="Smythe L.D."/>
            <person name="McKay D.B."/>
            <person name="Craig S.B."/>
            <person name="Vinetz J.M."/>
            <person name="Sutton G.G."/>
            <person name="Nierman W.C."/>
            <person name="Fouts D.E."/>
        </authorList>
    </citation>
    <scope>NUCLEOTIDE SEQUENCE [LARGE SCALE GENOMIC DNA]</scope>
    <source>
        <strain evidence="1 2">LT2186</strain>
    </source>
</reference>
<proteinExistence type="predicted"/>
<name>M3H1K1_LEPIR</name>